<dbReference type="EnsemblMetazoa" id="ACOM022337-RA">
    <property type="protein sequence ID" value="ACOM022337-PA.1"/>
    <property type="gene ID" value="ACOM022337"/>
</dbReference>
<sequence>MPLPLTNAHTARTRTTMLVRAIGSGVPGLGLRRYGNLLTCRGGSGSSGGGGGGRACRSFLLESLRRGQDGAQLERIAALVLPVGAGRRQHLFAGVEALLAGGLHVLGALLQILGQVGHSQPSQHVGVRGNGAQVGCRWGRNWHHRRHGATVSVRHGRRRGQHRCGRVERRVHGQLSKAGTARVHGQTADRARIPSDRARIAADCARQLSGRSERSERAKHRAGHERAGHEQEQ</sequence>
<protein>
    <submittedName>
        <fullName evidence="2">Uncharacterized protein</fullName>
    </submittedName>
</protein>
<dbReference type="AlphaFoldDB" id="A0A8W7NYR7"/>
<feature type="region of interest" description="Disordered" evidence="1">
    <location>
        <begin position="205"/>
        <end position="233"/>
    </location>
</feature>
<feature type="compositionally biased region" description="Basic and acidic residues" evidence="1">
    <location>
        <begin position="224"/>
        <end position="233"/>
    </location>
</feature>
<proteinExistence type="predicted"/>
<evidence type="ECO:0000313" key="2">
    <source>
        <dbReference type="EnsemblMetazoa" id="ACOM022337-PA.1"/>
    </source>
</evidence>
<evidence type="ECO:0000256" key="1">
    <source>
        <dbReference type="SAM" id="MobiDB-lite"/>
    </source>
</evidence>
<name>A0A8W7NYR7_ANOCL</name>
<accession>A0A8W7NYR7</accession>
<reference evidence="2" key="1">
    <citation type="submission" date="2022-08" db="UniProtKB">
        <authorList>
            <consortium name="EnsemblMetazoa"/>
        </authorList>
    </citation>
    <scope>IDENTIFICATION</scope>
</reference>
<dbReference type="Proteomes" id="UP000075882">
    <property type="component" value="Unassembled WGS sequence"/>
</dbReference>
<organism evidence="2">
    <name type="scientific">Anopheles coluzzii</name>
    <name type="common">African malaria mosquito</name>
    <dbReference type="NCBI Taxonomy" id="1518534"/>
    <lineage>
        <taxon>Eukaryota</taxon>
        <taxon>Metazoa</taxon>
        <taxon>Ecdysozoa</taxon>
        <taxon>Arthropoda</taxon>
        <taxon>Hexapoda</taxon>
        <taxon>Insecta</taxon>
        <taxon>Pterygota</taxon>
        <taxon>Neoptera</taxon>
        <taxon>Endopterygota</taxon>
        <taxon>Diptera</taxon>
        <taxon>Nematocera</taxon>
        <taxon>Culicoidea</taxon>
        <taxon>Culicidae</taxon>
        <taxon>Anophelinae</taxon>
        <taxon>Anopheles</taxon>
    </lineage>
</organism>